<feature type="transmembrane region" description="Helical" evidence="7">
    <location>
        <begin position="280"/>
        <end position="300"/>
    </location>
</feature>
<evidence type="ECO:0000256" key="4">
    <source>
        <dbReference type="ARBA" id="ARBA00022989"/>
    </source>
</evidence>
<dbReference type="OrthoDB" id="10054429at2759"/>
<feature type="region of interest" description="Disordered" evidence="6">
    <location>
        <begin position="69"/>
        <end position="98"/>
    </location>
</feature>
<dbReference type="PANTHER" id="PTHR45649:SF29">
    <property type="entry name" value="AMINO ACID TRANSPORTER (EUROFUNG)"/>
    <property type="match status" value="1"/>
</dbReference>
<keyword evidence="3 7" id="KW-0812">Transmembrane</keyword>
<dbReference type="Pfam" id="PF13520">
    <property type="entry name" value="AA_permease_2"/>
    <property type="match status" value="1"/>
</dbReference>
<dbReference type="InterPro" id="IPR002293">
    <property type="entry name" value="AA/rel_permease1"/>
</dbReference>
<accession>A0A9P8W741</accession>
<keyword evidence="9" id="KW-1185">Reference proteome</keyword>
<keyword evidence="5 7" id="KW-0472">Membrane</keyword>
<feature type="region of interest" description="Disordered" evidence="6">
    <location>
        <begin position="608"/>
        <end position="634"/>
    </location>
</feature>
<feature type="transmembrane region" description="Helical" evidence="7">
    <location>
        <begin position="191"/>
        <end position="210"/>
    </location>
</feature>
<comment type="subcellular location">
    <subcellularLocation>
        <location evidence="1">Membrane</location>
        <topology evidence="1">Multi-pass membrane protein</topology>
    </subcellularLocation>
</comment>
<feature type="transmembrane region" description="Helical" evidence="7">
    <location>
        <begin position="562"/>
        <end position="583"/>
    </location>
</feature>
<dbReference type="EMBL" id="JAGPYM010000011">
    <property type="protein sequence ID" value="KAH6889250.1"/>
    <property type="molecule type" value="Genomic_DNA"/>
</dbReference>
<dbReference type="AlphaFoldDB" id="A0A9P8W741"/>
<keyword evidence="2" id="KW-0813">Transport</keyword>
<feature type="transmembrane region" description="Helical" evidence="7">
    <location>
        <begin position="162"/>
        <end position="179"/>
    </location>
</feature>
<organism evidence="8 9">
    <name type="scientific">Thelonectria olida</name>
    <dbReference type="NCBI Taxonomy" id="1576542"/>
    <lineage>
        <taxon>Eukaryota</taxon>
        <taxon>Fungi</taxon>
        <taxon>Dikarya</taxon>
        <taxon>Ascomycota</taxon>
        <taxon>Pezizomycotina</taxon>
        <taxon>Sordariomycetes</taxon>
        <taxon>Hypocreomycetidae</taxon>
        <taxon>Hypocreales</taxon>
        <taxon>Nectriaceae</taxon>
        <taxon>Thelonectria</taxon>
    </lineage>
</organism>
<evidence type="ECO:0000256" key="1">
    <source>
        <dbReference type="ARBA" id="ARBA00004141"/>
    </source>
</evidence>
<evidence type="ECO:0000313" key="8">
    <source>
        <dbReference type="EMBL" id="KAH6889250.1"/>
    </source>
</evidence>
<feature type="transmembrane region" description="Helical" evidence="7">
    <location>
        <begin position="489"/>
        <end position="514"/>
    </location>
</feature>
<evidence type="ECO:0000256" key="2">
    <source>
        <dbReference type="ARBA" id="ARBA00022448"/>
    </source>
</evidence>
<evidence type="ECO:0000256" key="6">
    <source>
        <dbReference type="SAM" id="MobiDB-lite"/>
    </source>
</evidence>
<evidence type="ECO:0000256" key="3">
    <source>
        <dbReference type="ARBA" id="ARBA00022692"/>
    </source>
</evidence>
<dbReference type="GO" id="GO:0016020">
    <property type="term" value="C:membrane"/>
    <property type="evidence" value="ECO:0007669"/>
    <property type="project" value="UniProtKB-SubCell"/>
</dbReference>
<dbReference type="Proteomes" id="UP000777438">
    <property type="component" value="Unassembled WGS sequence"/>
</dbReference>
<evidence type="ECO:0000256" key="7">
    <source>
        <dbReference type="SAM" id="Phobius"/>
    </source>
</evidence>
<gene>
    <name evidence="8" type="ORF">B0T10DRAFT_487607</name>
</gene>
<evidence type="ECO:0000256" key="5">
    <source>
        <dbReference type="ARBA" id="ARBA00023136"/>
    </source>
</evidence>
<dbReference type="Gene3D" id="1.20.1740.10">
    <property type="entry name" value="Amino acid/polyamine transporter I"/>
    <property type="match status" value="1"/>
</dbReference>
<feature type="transmembrane region" description="Helical" evidence="7">
    <location>
        <begin position="465"/>
        <end position="483"/>
    </location>
</feature>
<protein>
    <submittedName>
        <fullName evidence="8">Amino acid permease</fullName>
    </submittedName>
</protein>
<comment type="caution">
    <text evidence="8">The sequence shown here is derived from an EMBL/GenBank/DDBJ whole genome shotgun (WGS) entry which is preliminary data.</text>
</comment>
<name>A0A9P8W741_9HYPO</name>
<reference evidence="8 9" key="1">
    <citation type="journal article" date="2021" name="Nat. Commun.">
        <title>Genetic determinants of endophytism in the Arabidopsis root mycobiome.</title>
        <authorList>
            <person name="Mesny F."/>
            <person name="Miyauchi S."/>
            <person name="Thiergart T."/>
            <person name="Pickel B."/>
            <person name="Atanasova L."/>
            <person name="Karlsson M."/>
            <person name="Huettel B."/>
            <person name="Barry K.W."/>
            <person name="Haridas S."/>
            <person name="Chen C."/>
            <person name="Bauer D."/>
            <person name="Andreopoulos W."/>
            <person name="Pangilinan J."/>
            <person name="LaButti K."/>
            <person name="Riley R."/>
            <person name="Lipzen A."/>
            <person name="Clum A."/>
            <person name="Drula E."/>
            <person name="Henrissat B."/>
            <person name="Kohler A."/>
            <person name="Grigoriev I.V."/>
            <person name="Martin F.M."/>
            <person name="Hacquard S."/>
        </authorList>
    </citation>
    <scope>NUCLEOTIDE SEQUENCE [LARGE SCALE GENOMIC DNA]</scope>
    <source>
        <strain evidence="8 9">MPI-CAGE-CH-0241</strain>
    </source>
</reference>
<keyword evidence="4 7" id="KW-1133">Transmembrane helix</keyword>
<feature type="transmembrane region" description="Helical" evidence="7">
    <location>
        <begin position="321"/>
        <end position="341"/>
    </location>
</feature>
<sequence length="634" mass="68040">MLCEAIVLCDPSAPTKLRAPSSNLLPRALVSNRNSSARVLVSPSAASIVVFIKQLCPFHDHIQSHLQHAQHSTATAMASDEESHAPPPVTSMLTTGDVPDHLTEMSADEAALAALGYKQEFKREFSGWTTFAVSFAVMGLLPSIGTTMWYGLGYAGPAANTWGWILSVIFILCVAMSMAELASSMPTSGGLYYAATVLAGPKYGPLAAWITGWANWLVQVTGAPSVSYGCAGMILAVGSIRNPGYVPTDWQTFLLTVLIMIIQSCLSSMPTRWIANFNSVGTIVNIACLLITIIIIPAASKVSPKFQPSSFAWSIDNLTDFPDGMAVMMSFLAIAWTMSGYDSSFHLAEECSNAAVATPRSIVMTAASGSVFGFILNTLIAYTIQDLEAIFDSDLGQPWAAYLLQILPENTAVAVLAMTILCAFSMGQGCMVSASRVCFAYARDDCYGVLSPVLKQVNSYTLTPVNAVWFNTLIGVLCMLLLFGGDASIAAIFSIGAVGAYIAFVLPVFIKIVFVGNNFRPGPWNLGKFSTPIGIVSCTFALVMMPIFCFPAYSGSDLTPEGMNWTCVVFFGPMLFFIIWFFVDAHKWFKGPKVNIAHHMHGRETITEGVDVKDPAHTQGESDGDKDSAVKAAS</sequence>
<proteinExistence type="predicted"/>
<feature type="transmembrane region" description="Helical" evidence="7">
    <location>
        <begin position="535"/>
        <end position="556"/>
    </location>
</feature>
<feature type="transmembrane region" description="Helical" evidence="7">
    <location>
        <begin position="128"/>
        <end position="150"/>
    </location>
</feature>
<evidence type="ECO:0000313" key="9">
    <source>
        <dbReference type="Proteomes" id="UP000777438"/>
    </source>
</evidence>
<dbReference type="GO" id="GO:0022857">
    <property type="term" value="F:transmembrane transporter activity"/>
    <property type="evidence" value="ECO:0007669"/>
    <property type="project" value="InterPro"/>
</dbReference>
<feature type="compositionally biased region" description="Basic and acidic residues" evidence="6">
    <location>
        <begin position="623"/>
        <end position="634"/>
    </location>
</feature>
<feature type="transmembrane region" description="Helical" evidence="7">
    <location>
        <begin position="252"/>
        <end position="274"/>
    </location>
</feature>
<dbReference type="PANTHER" id="PTHR45649">
    <property type="entry name" value="AMINO-ACID PERMEASE BAT1"/>
    <property type="match status" value="1"/>
</dbReference>
<feature type="transmembrane region" description="Helical" evidence="7">
    <location>
        <begin position="361"/>
        <end position="384"/>
    </location>
</feature>